<feature type="region of interest" description="Disordered" evidence="1">
    <location>
        <begin position="64"/>
        <end position="96"/>
    </location>
</feature>
<dbReference type="AlphaFoldDB" id="A0AAD3M8U6"/>
<accession>A0AAD3M8U6</accession>
<reference evidence="2" key="1">
    <citation type="submission" date="2022-08" db="EMBL/GenBank/DDBJ databases">
        <title>Genome sequencing of akame (Lates japonicus).</title>
        <authorList>
            <person name="Hashiguchi Y."/>
            <person name="Takahashi H."/>
        </authorList>
    </citation>
    <scope>NUCLEOTIDE SEQUENCE</scope>
    <source>
        <strain evidence="2">Kochi</strain>
    </source>
</reference>
<evidence type="ECO:0000313" key="3">
    <source>
        <dbReference type="Proteomes" id="UP001279410"/>
    </source>
</evidence>
<proteinExistence type="predicted"/>
<evidence type="ECO:0000313" key="2">
    <source>
        <dbReference type="EMBL" id="GLD49371.1"/>
    </source>
</evidence>
<comment type="caution">
    <text evidence="2">The sequence shown here is derived from an EMBL/GenBank/DDBJ whole genome shotgun (WGS) entry which is preliminary data.</text>
</comment>
<dbReference type="Proteomes" id="UP001279410">
    <property type="component" value="Unassembled WGS sequence"/>
</dbReference>
<feature type="compositionally biased region" description="Basic and acidic residues" evidence="1">
    <location>
        <begin position="85"/>
        <end position="96"/>
    </location>
</feature>
<gene>
    <name evidence="2" type="ORF">AKAME5_000316700</name>
</gene>
<keyword evidence="3" id="KW-1185">Reference proteome</keyword>
<sequence length="96" mass="10554">MTTTDLCQITVAEDPPARPRIHDAVKRLKGEAKETASGLCFLLGMMPPQPKLYQSHGEPVWSNCGGSSLDQANSDRVRRNGGYGRAEERAGNRRGW</sequence>
<dbReference type="EMBL" id="BRZM01000008">
    <property type="protein sequence ID" value="GLD49371.1"/>
    <property type="molecule type" value="Genomic_DNA"/>
</dbReference>
<name>A0AAD3M8U6_LATJO</name>
<evidence type="ECO:0000256" key="1">
    <source>
        <dbReference type="SAM" id="MobiDB-lite"/>
    </source>
</evidence>
<protein>
    <submittedName>
        <fullName evidence="2">SAM and SH3 domain-containing protein 1a isoform X1</fullName>
    </submittedName>
</protein>
<organism evidence="2 3">
    <name type="scientific">Lates japonicus</name>
    <name type="common">Japanese lates</name>
    <dbReference type="NCBI Taxonomy" id="270547"/>
    <lineage>
        <taxon>Eukaryota</taxon>
        <taxon>Metazoa</taxon>
        <taxon>Chordata</taxon>
        <taxon>Craniata</taxon>
        <taxon>Vertebrata</taxon>
        <taxon>Euteleostomi</taxon>
        <taxon>Actinopterygii</taxon>
        <taxon>Neopterygii</taxon>
        <taxon>Teleostei</taxon>
        <taxon>Neoteleostei</taxon>
        <taxon>Acanthomorphata</taxon>
        <taxon>Carangaria</taxon>
        <taxon>Carangaria incertae sedis</taxon>
        <taxon>Centropomidae</taxon>
        <taxon>Lates</taxon>
    </lineage>
</organism>